<dbReference type="SUPFAM" id="SSF144059">
    <property type="entry name" value="ImpE-like"/>
    <property type="match status" value="1"/>
</dbReference>
<name>A0A023D7D3_ACIMT</name>
<keyword evidence="2" id="KW-1185">Reference proteome</keyword>
<dbReference type="Proteomes" id="UP000019760">
    <property type="component" value="Unassembled WGS sequence"/>
</dbReference>
<dbReference type="RefSeq" id="WP_042060661.1">
    <property type="nucleotide sequence ID" value="NZ_BAND01000101.1"/>
</dbReference>
<organism evidence="1 2">
    <name type="scientific">Acidomonas methanolica NBRC 104435</name>
    <dbReference type="NCBI Taxonomy" id="1231351"/>
    <lineage>
        <taxon>Bacteria</taxon>
        <taxon>Pseudomonadati</taxon>
        <taxon>Pseudomonadota</taxon>
        <taxon>Alphaproteobacteria</taxon>
        <taxon>Acetobacterales</taxon>
        <taxon>Acetobacteraceae</taxon>
        <taxon>Acidomonas</taxon>
    </lineage>
</organism>
<dbReference type="AlphaFoldDB" id="A0A023D7D3"/>
<dbReference type="InterPro" id="IPR009211">
    <property type="entry name" value="TagJ"/>
</dbReference>
<dbReference type="InterPro" id="IPR011990">
    <property type="entry name" value="TPR-like_helical_dom_sf"/>
</dbReference>
<reference evidence="2" key="1">
    <citation type="journal article" date="2014" name="FEMS Microbiol. Lett.">
        <title>Draft Genomic DNA Sequence of the Facultatively Methylotrophic Bacterium Acidomonas methanolica type strain MB58.</title>
        <authorList>
            <person name="Higashiura N."/>
            <person name="Hadano H."/>
            <person name="Hirakawa H."/>
            <person name="Matsutani M."/>
            <person name="Takabe S."/>
            <person name="Matsushita K."/>
            <person name="Azuma Y."/>
        </authorList>
    </citation>
    <scope>NUCLEOTIDE SEQUENCE [LARGE SCALE GENOMIC DNA]</scope>
    <source>
        <strain evidence="2">MB58</strain>
    </source>
</reference>
<sequence>MSSTTQASPSPGDFFRNGDLSGAIAAASALVKASPSSVAPRLLLAELSLFTGDLQRTETVIASLAAIDPGMELVVAEFRQLLRAEIQRRAVLDDGAAPEFLTVPGASQQHALRALAALRAGEIEDATREAAAAEDARPRLAGTLAGGDGPTAAFDDFRDIDDILCGSLEILTTTGKCYWVPADSLIEITFHAPRRARDLFWRRATVVVRDGPEGEVYVPALYHPAGASDALRLGRATDWSTAPGPVRGSGLRTFLVGNDARDILALDHLIFSAAGT</sequence>
<dbReference type="OrthoDB" id="5416084at2"/>
<evidence type="ECO:0000313" key="1">
    <source>
        <dbReference type="EMBL" id="GAJ30082.1"/>
    </source>
</evidence>
<dbReference type="Pfam" id="PF07024">
    <property type="entry name" value="ImpE"/>
    <property type="match status" value="1"/>
</dbReference>
<protein>
    <submittedName>
        <fullName evidence="1">Virulence protein SciE</fullName>
    </submittedName>
</protein>
<gene>
    <name evidence="1" type="ORF">Amme_102_017</name>
</gene>
<accession>A0A023D7D3</accession>
<dbReference type="Gene3D" id="1.25.40.10">
    <property type="entry name" value="Tetratricopeptide repeat domain"/>
    <property type="match status" value="1"/>
</dbReference>
<dbReference type="EMBL" id="BAND01000101">
    <property type="protein sequence ID" value="GAJ30082.1"/>
    <property type="molecule type" value="Genomic_DNA"/>
</dbReference>
<proteinExistence type="predicted"/>
<evidence type="ECO:0000313" key="2">
    <source>
        <dbReference type="Proteomes" id="UP000019760"/>
    </source>
</evidence>
<comment type="caution">
    <text evidence="1">The sequence shown here is derived from an EMBL/GenBank/DDBJ whole genome shotgun (WGS) entry which is preliminary data.</text>
</comment>
<reference evidence="1 2" key="2">
    <citation type="journal article" date="2014" name="FEMS Microbiol. Lett.">
        <title>Draft genomic DNA sequence of the facultatively methylotrophic bacterium Acidomonas methanolica type strain MB58.</title>
        <authorList>
            <person name="Higashiura N."/>
            <person name="Hadano H."/>
            <person name="Hirakawa H."/>
            <person name="Matsutani M."/>
            <person name="Takabe S."/>
            <person name="Matsushita K."/>
            <person name="Azuma Y."/>
        </authorList>
    </citation>
    <scope>NUCLEOTIDE SEQUENCE [LARGE SCALE GENOMIC DNA]</scope>
    <source>
        <strain evidence="1 2">MB58</strain>
    </source>
</reference>